<evidence type="ECO:0000256" key="1">
    <source>
        <dbReference type="SAM" id="MobiDB-lite"/>
    </source>
</evidence>
<gene>
    <name evidence="2" type="ORF">MI149_26770</name>
</gene>
<keyword evidence="3" id="KW-1185">Reference proteome</keyword>
<evidence type="ECO:0000313" key="2">
    <source>
        <dbReference type="EMBL" id="ULN44571.1"/>
    </source>
</evidence>
<feature type="region of interest" description="Disordered" evidence="1">
    <location>
        <begin position="30"/>
        <end position="92"/>
    </location>
</feature>
<evidence type="ECO:0000313" key="3">
    <source>
        <dbReference type="Proteomes" id="UP001055337"/>
    </source>
</evidence>
<proteinExistence type="predicted"/>
<sequence>MDIKKIAAGAATAGVIGLGGLGVGAGLAHADPHVTPPGPGNSDHGNGNGNGQYQWPPMVTGPGVNAGTPGNPLPPGQGFLPPPGHGGPALDARISYPDIPDWVTMPVLPPLDIPQPELPDWAVNLNLPAVWNPELNAWGVWDASAHTFVRL</sequence>
<organism evidence="2 3">
    <name type="scientific">Mycolicibacterium crocinum</name>
    <dbReference type="NCBI Taxonomy" id="388459"/>
    <lineage>
        <taxon>Bacteria</taxon>
        <taxon>Bacillati</taxon>
        <taxon>Actinomycetota</taxon>
        <taxon>Actinomycetes</taxon>
        <taxon>Mycobacteriales</taxon>
        <taxon>Mycobacteriaceae</taxon>
        <taxon>Mycolicibacterium</taxon>
    </lineage>
</organism>
<name>A0ABY3TZR5_9MYCO</name>
<feature type="compositionally biased region" description="Pro residues" evidence="1">
    <location>
        <begin position="71"/>
        <end position="85"/>
    </location>
</feature>
<reference evidence="2" key="1">
    <citation type="submission" date="2022-08" db="EMBL/GenBank/DDBJ databases">
        <title>Whole genome sequencing of non-tuberculosis mycobacteria type-strains.</title>
        <authorList>
            <person name="Igarashi Y."/>
            <person name="Osugi A."/>
            <person name="Mitarai S."/>
        </authorList>
    </citation>
    <scope>NUCLEOTIDE SEQUENCE</scope>
    <source>
        <strain evidence="2">JCM 16369</strain>
    </source>
</reference>
<accession>A0ABY3TZR5</accession>
<dbReference type="EMBL" id="CP092362">
    <property type="protein sequence ID" value="ULN44571.1"/>
    <property type="molecule type" value="Genomic_DNA"/>
</dbReference>
<dbReference type="Proteomes" id="UP001055337">
    <property type="component" value="Chromosome"/>
</dbReference>
<protein>
    <submittedName>
        <fullName evidence="2">Uncharacterized protein</fullName>
    </submittedName>
</protein>